<protein>
    <submittedName>
        <fullName evidence="1">Gluconate 2-dehydrogenase subunit 3 family protein</fullName>
    </submittedName>
</protein>
<reference evidence="1" key="1">
    <citation type="submission" date="2022-03" db="EMBL/GenBank/DDBJ databases">
        <title>Description of Abyssus ytuae gen. nov., sp. nov., a novel member of the family Flavobacteriaceae isolated from the sediment of Mariana Trench.</title>
        <authorList>
            <person name="Zhang J."/>
            <person name="Xu X."/>
        </authorList>
    </citation>
    <scope>NUCLEOTIDE SEQUENCE</scope>
    <source>
        <strain evidence="1">MT3330</strain>
    </source>
</reference>
<evidence type="ECO:0000313" key="1">
    <source>
        <dbReference type="EMBL" id="UOB19177.1"/>
    </source>
</evidence>
<dbReference type="RefSeq" id="WP_255845794.1">
    <property type="nucleotide sequence ID" value="NZ_CP094358.1"/>
</dbReference>
<sequence>MNRRNAIKNLGFSLSAVVATPAVLSLLESCKTDVATWTPGFLTVDEGLVVSRIVDIIIPKTDTPSASEVNVPQFIDLWVKEVSSPDEQESIKKSLGLLIEKIKTTYNEDLNKVSDENYTALLNDAFKDEEKNTEDAEITEILGGIRWMTVMAYKNSEQVGENILAYDPIPGQYIPCGNVEELTGGKAWAL</sequence>
<gene>
    <name evidence="1" type="ORF">MQE35_07725</name>
</gene>
<dbReference type="Pfam" id="PF13618">
    <property type="entry name" value="Gluconate_2-dh3"/>
    <property type="match status" value="1"/>
</dbReference>
<keyword evidence="2" id="KW-1185">Reference proteome</keyword>
<dbReference type="AlphaFoldDB" id="A0A9E7A1B5"/>
<dbReference type="KEGG" id="fbm:MQE35_07725"/>
<dbReference type="EMBL" id="CP094358">
    <property type="protein sequence ID" value="UOB19177.1"/>
    <property type="molecule type" value="Genomic_DNA"/>
</dbReference>
<accession>A0A9E7A1B5</accession>
<dbReference type="InterPro" id="IPR027056">
    <property type="entry name" value="Gluconate_2DH_su3"/>
</dbReference>
<organism evidence="1 2">
    <name type="scientific">Abyssalbus ytuae</name>
    <dbReference type="NCBI Taxonomy" id="2926907"/>
    <lineage>
        <taxon>Bacteria</taxon>
        <taxon>Pseudomonadati</taxon>
        <taxon>Bacteroidota</taxon>
        <taxon>Flavobacteriia</taxon>
        <taxon>Flavobacteriales</taxon>
        <taxon>Flavobacteriaceae</taxon>
        <taxon>Abyssalbus</taxon>
    </lineage>
</organism>
<evidence type="ECO:0000313" key="2">
    <source>
        <dbReference type="Proteomes" id="UP000831290"/>
    </source>
</evidence>
<dbReference type="Proteomes" id="UP000831290">
    <property type="component" value="Chromosome"/>
</dbReference>
<proteinExistence type="predicted"/>
<name>A0A9E7A1B5_9FLAO</name>